<evidence type="ECO:0000313" key="1">
    <source>
        <dbReference type="EMBL" id="KIL61386.1"/>
    </source>
</evidence>
<proteinExistence type="predicted"/>
<accession>A0A0C2WX32</accession>
<dbReference type="EMBL" id="KN818285">
    <property type="protein sequence ID" value="KIL61386.1"/>
    <property type="molecule type" value="Genomic_DNA"/>
</dbReference>
<dbReference type="InParanoid" id="A0A0C2WX32"/>
<evidence type="ECO:0000313" key="2">
    <source>
        <dbReference type="Proteomes" id="UP000054549"/>
    </source>
</evidence>
<protein>
    <submittedName>
        <fullName evidence="1">Uncharacterized protein</fullName>
    </submittedName>
</protein>
<dbReference type="AlphaFoldDB" id="A0A0C2WX32"/>
<keyword evidence="2" id="KW-1185">Reference proteome</keyword>
<name>A0A0C2WX32_AMAMK</name>
<dbReference type="HOGENOM" id="CLU_3068181_0_0_1"/>
<dbReference type="Proteomes" id="UP000054549">
    <property type="component" value="Unassembled WGS sequence"/>
</dbReference>
<gene>
    <name evidence="1" type="ORF">M378DRAFT_167031</name>
</gene>
<organism evidence="1 2">
    <name type="scientific">Amanita muscaria (strain Koide BX008)</name>
    <dbReference type="NCBI Taxonomy" id="946122"/>
    <lineage>
        <taxon>Eukaryota</taxon>
        <taxon>Fungi</taxon>
        <taxon>Dikarya</taxon>
        <taxon>Basidiomycota</taxon>
        <taxon>Agaricomycotina</taxon>
        <taxon>Agaricomycetes</taxon>
        <taxon>Agaricomycetidae</taxon>
        <taxon>Agaricales</taxon>
        <taxon>Pluteineae</taxon>
        <taxon>Amanitaceae</taxon>
        <taxon>Amanita</taxon>
    </lineage>
</organism>
<reference evidence="1 2" key="1">
    <citation type="submission" date="2014-04" db="EMBL/GenBank/DDBJ databases">
        <title>Evolutionary Origins and Diversification of the Mycorrhizal Mutualists.</title>
        <authorList>
            <consortium name="DOE Joint Genome Institute"/>
            <consortium name="Mycorrhizal Genomics Consortium"/>
            <person name="Kohler A."/>
            <person name="Kuo A."/>
            <person name="Nagy L.G."/>
            <person name="Floudas D."/>
            <person name="Copeland A."/>
            <person name="Barry K.W."/>
            <person name="Cichocki N."/>
            <person name="Veneault-Fourrey C."/>
            <person name="LaButti K."/>
            <person name="Lindquist E.A."/>
            <person name="Lipzen A."/>
            <person name="Lundell T."/>
            <person name="Morin E."/>
            <person name="Murat C."/>
            <person name="Riley R."/>
            <person name="Ohm R."/>
            <person name="Sun H."/>
            <person name="Tunlid A."/>
            <person name="Henrissat B."/>
            <person name="Grigoriev I.V."/>
            <person name="Hibbett D.S."/>
            <person name="Martin F."/>
        </authorList>
    </citation>
    <scope>NUCLEOTIDE SEQUENCE [LARGE SCALE GENOMIC DNA]</scope>
    <source>
        <strain evidence="1 2">Koide BX008</strain>
    </source>
</reference>
<sequence length="53" mass="6310">MLRTAKLGEKHSFVLRQVWHKLFHPDLLNRMTRIAVKSKARPKTPMWLLSEPD</sequence>